<reference evidence="2 3" key="1">
    <citation type="submission" date="2019-05" db="EMBL/GenBank/DDBJ databases">
        <authorList>
            <consortium name="Science for Life Laboratories"/>
        </authorList>
    </citation>
    <scope>NUCLEOTIDE SEQUENCE [LARGE SCALE GENOMIC DNA]</scope>
    <source>
        <strain evidence="2">Soil9</strain>
    </source>
</reference>
<dbReference type="KEGG" id="gms:SOIL9_45570"/>
<evidence type="ECO:0000256" key="1">
    <source>
        <dbReference type="SAM" id="SignalP"/>
    </source>
</evidence>
<keyword evidence="3" id="KW-1185">Reference proteome</keyword>
<dbReference type="EMBL" id="LR593886">
    <property type="protein sequence ID" value="VTR93157.1"/>
    <property type="molecule type" value="Genomic_DNA"/>
</dbReference>
<dbReference type="Proteomes" id="UP000464178">
    <property type="component" value="Chromosome"/>
</dbReference>
<feature type="signal peptide" evidence="1">
    <location>
        <begin position="1"/>
        <end position="20"/>
    </location>
</feature>
<evidence type="ECO:0000313" key="3">
    <source>
        <dbReference type="Proteomes" id="UP000464178"/>
    </source>
</evidence>
<dbReference type="AlphaFoldDB" id="A0A6P2CX50"/>
<name>A0A6P2CX50_9BACT</name>
<protein>
    <submittedName>
        <fullName evidence="2">Uncharacterized protein</fullName>
    </submittedName>
</protein>
<gene>
    <name evidence="2" type="ORF">SOIL9_45570</name>
</gene>
<accession>A0A6P2CX50</accession>
<evidence type="ECO:0000313" key="2">
    <source>
        <dbReference type="EMBL" id="VTR93157.1"/>
    </source>
</evidence>
<dbReference type="RefSeq" id="WP_162667930.1">
    <property type="nucleotide sequence ID" value="NZ_LR593886.1"/>
</dbReference>
<sequence length="208" mass="21785">MVRYLLGTLAVTVSLSSARAQTLPAAIDVLNTLPPPISLADAHGVAIVPGASTTRSAPGWTGRGVLAKRENGWSEPAFVTLNSGVRTGTGESVDLVLVFRTAESLDRATNKDKKIGPGVTAYARRSGTFAEVSLAGAALTKSFVFPFGSDRKQAAELKSKLTELAARTSAPEAKPASQINWALMAENQDVVLGVLGVMVAWVVAQLKR</sequence>
<feature type="chain" id="PRO_5026686346" evidence="1">
    <location>
        <begin position="21"/>
        <end position="208"/>
    </location>
</feature>
<keyword evidence="1" id="KW-0732">Signal</keyword>
<organism evidence="2 3">
    <name type="scientific">Gemmata massiliana</name>
    <dbReference type="NCBI Taxonomy" id="1210884"/>
    <lineage>
        <taxon>Bacteria</taxon>
        <taxon>Pseudomonadati</taxon>
        <taxon>Planctomycetota</taxon>
        <taxon>Planctomycetia</taxon>
        <taxon>Gemmatales</taxon>
        <taxon>Gemmataceae</taxon>
        <taxon>Gemmata</taxon>
    </lineage>
</organism>
<proteinExistence type="predicted"/>